<dbReference type="InterPro" id="IPR029063">
    <property type="entry name" value="SAM-dependent_MTases_sf"/>
</dbReference>
<dbReference type="PIRSF" id="PIRSF017393">
    <property type="entry name" value="MTase_SAV2177"/>
    <property type="match status" value="1"/>
</dbReference>
<feature type="region of interest" description="Disordered" evidence="1">
    <location>
        <begin position="1"/>
        <end position="22"/>
    </location>
</feature>
<protein>
    <submittedName>
        <fullName evidence="2">S-adenosyl methyltransferase</fullName>
    </submittedName>
</protein>
<comment type="caution">
    <text evidence="2">The sequence shown here is derived from an EMBL/GenBank/DDBJ whole genome shotgun (WGS) entry which is preliminary data.</text>
</comment>
<gene>
    <name evidence="2" type="ORF">DFJ69_1857</name>
</gene>
<dbReference type="InterPro" id="IPR006764">
    <property type="entry name" value="SAM_dep_MeTrfase_SAV2177_type"/>
</dbReference>
<dbReference type="Proteomes" id="UP000256661">
    <property type="component" value="Unassembled WGS sequence"/>
</dbReference>
<dbReference type="EMBL" id="QTTT01000001">
    <property type="protein sequence ID" value="REE96421.1"/>
    <property type="molecule type" value="Genomic_DNA"/>
</dbReference>
<dbReference type="SUPFAM" id="SSF53335">
    <property type="entry name" value="S-adenosyl-L-methionine-dependent methyltransferases"/>
    <property type="match status" value="1"/>
</dbReference>
<dbReference type="GO" id="GO:0008168">
    <property type="term" value="F:methyltransferase activity"/>
    <property type="evidence" value="ECO:0007669"/>
    <property type="project" value="UniProtKB-KW"/>
</dbReference>
<proteinExistence type="predicted"/>
<accession>A0A3D9SXU1</accession>
<name>A0A3D9SXU1_9ACTN</name>
<dbReference type="GO" id="GO:0032259">
    <property type="term" value="P:methylation"/>
    <property type="evidence" value="ECO:0007669"/>
    <property type="project" value="UniProtKB-KW"/>
</dbReference>
<evidence type="ECO:0000313" key="2">
    <source>
        <dbReference type="EMBL" id="REE96421.1"/>
    </source>
</evidence>
<dbReference type="AlphaFoldDB" id="A0A3D9SXU1"/>
<dbReference type="RefSeq" id="WP_170177586.1">
    <property type="nucleotide sequence ID" value="NZ_QTTT01000001.1"/>
</dbReference>
<sequence length="272" mass="29382">MTKSVQPLDVGRGEDSPALAAGGPTIARFHNAMLSGKDNFAADRRLAREVTALAPTLPRLFRHDRRFVARSVQEMVRRGVTQILDLGCGLPTHDNTHEIAQRFDPQTRVVYVDHDPTVVAHGRAILASDPRAAVVGADIRAPATVLGTDGTHRLLDLSRPVGVLLTSVLHHIPVEDDPHGIVRSYMEALPSGSMLALSHFHAPEGDGPRGGQAARVERALLAALGSGWFRSRPAIEAFFDGLELDEHGVRPLFPWHPGRTASLALCGLAHRP</sequence>
<keyword evidence="3" id="KW-1185">Reference proteome</keyword>
<evidence type="ECO:0000256" key="1">
    <source>
        <dbReference type="SAM" id="MobiDB-lite"/>
    </source>
</evidence>
<keyword evidence="2" id="KW-0489">Methyltransferase</keyword>
<dbReference type="Gene3D" id="3.40.50.150">
    <property type="entry name" value="Vaccinia Virus protein VP39"/>
    <property type="match status" value="1"/>
</dbReference>
<dbReference type="Pfam" id="PF04672">
    <property type="entry name" value="Methyltransf_19"/>
    <property type="match status" value="1"/>
</dbReference>
<organism evidence="2 3">
    <name type="scientific">Thermomonospora umbrina</name>
    <dbReference type="NCBI Taxonomy" id="111806"/>
    <lineage>
        <taxon>Bacteria</taxon>
        <taxon>Bacillati</taxon>
        <taxon>Actinomycetota</taxon>
        <taxon>Actinomycetes</taxon>
        <taxon>Streptosporangiales</taxon>
        <taxon>Thermomonosporaceae</taxon>
        <taxon>Thermomonospora</taxon>
    </lineage>
</organism>
<evidence type="ECO:0000313" key="3">
    <source>
        <dbReference type="Proteomes" id="UP000256661"/>
    </source>
</evidence>
<keyword evidence="2" id="KW-0808">Transferase</keyword>
<reference evidence="2 3" key="1">
    <citation type="submission" date="2018-08" db="EMBL/GenBank/DDBJ databases">
        <title>Sequencing the genomes of 1000 actinobacteria strains.</title>
        <authorList>
            <person name="Klenk H.-P."/>
        </authorList>
    </citation>
    <scope>NUCLEOTIDE SEQUENCE [LARGE SCALE GENOMIC DNA]</scope>
    <source>
        <strain evidence="2 3">DSM 43927</strain>
    </source>
</reference>